<sequence length="492" mass="53481">MRPLTSLCTILSLFGVLLNILFLVVTRLQRVERIQEVLIFLRSISIGYILVALSIMAVAPQSITLASANIRIPHGLLVVGNAGASSNFMSALAAFGVGSFLFTAFSFLLLFLYHYRKTAGQMSTVFAPKNVPVFVGVAFVYCLVQSVLLYYSKVEPSLLLERLSRSKKWEQVQLNLGMNPNNSFAVDAPGGGGGGGGAAWDKQTEAKTGAGGQQIAGGFQSITGGSNYSTLSVAIESRQYDQSGVSGLNGGGGGSENRYLEGTFGTDYSRNPLYFLSNGVLMITFCIISLSTIITSIAVKCNLRGRQENMSDKSQEEMRTFTNVLILEAYIPTLLMSCAGVNYVVCFVMGESAVTTQEFLGISLIAPIPVLFPLINLLCLKEFRNITSQIVLCKIWMRKKRQERAAAERKAQENIDEDLVSASKNKLRNKRMPNSTNGTEGQTHKNVPSEACSEGGATKSTASKNRPEDKDGRYTEAKDNSHREARALFGKQ</sequence>
<feature type="transmembrane region" description="Helical" evidence="2">
    <location>
        <begin position="37"/>
        <end position="59"/>
    </location>
</feature>
<keyword evidence="4" id="KW-1185">Reference proteome</keyword>
<feature type="transmembrane region" description="Helical" evidence="2">
    <location>
        <begin position="320"/>
        <end position="344"/>
    </location>
</feature>
<dbReference type="AlphaFoldDB" id="A0ABD2INK7"/>
<feature type="transmembrane region" description="Helical" evidence="2">
    <location>
        <begin position="6"/>
        <end position="25"/>
    </location>
</feature>
<name>A0ABD2INK7_9BILA</name>
<proteinExistence type="predicted"/>
<organism evidence="3 4">
    <name type="scientific">Heterodera trifolii</name>
    <dbReference type="NCBI Taxonomy" id="157864"/>
    <lineage>
        <taxon>Eukaryota</taxon>
        <taxon>Metazoa</taxon>
        <taxon>Ecdysozoa</taxon>
        <taxon>Nematoda</taxon>
        <taxon>Chromadorea</taxon>
        <taxon>Rhabditida</taxon>
        <taxon>Tylenchina</taxon>
        <taxon>Tylenchomorpha</taxon>
        <taxon>Tylenchoidea</taxon>
        <taxon>Heteroderidae</taxon>
        <taxon>Heteroderinae</taxon>
        <taxon>Heterodera</taxon>
    </lineage>
</organism>
<feature type="transmembrane region" description="Helical" evidence="2">
    <location>
        <begin position="88"/>
        <end position="112"/>
    </location>
</feature>
<keyword evidence="2" id="KW-0472">Membrane</keyword>
<evidence type="ECO:0000313" key="4">
    <source>
        <dbReference type="Proteomes" id="UP001620626"/>
    </source>
</evidence>
<dbReference type="Proteomes" id="UP001620626">
    <property type="component" value="Unassembled WGS sequence"/>
</dbReference>
<keyword evidence="2" id="KW-1133">Transmembrane helix</keyword>
<feature type="transmembrane region" description="Helical" evidence="2">
    <location>
        <begin position="359"/>
        <end position="380"/>
    </location>
</feature>
<evidence type="ECO:0000313" key="3">
    <source>
        <dbReference type="EMBL" id="KAL3080871.1"/>
    </source>
</evidence>
<dbReference type="PANTHER" id="PTHR22943:SF248">
    <property type="entry name" value="SEVEN TM RECEPTOR"/>
    <property type="match status" value="1"/>
</dbReference>
<feature type="transmembrane region" description="Helical" evidence="2">
    <location>
        <begin position="273"/>
        <end position="299"/>
    </location>
</feature>
<evidence type="ECO:0000256" key="1">
    <source>
        <dbReference type="SAM" id="MobiDB-lite"/>
    </source>
</evidence>
<dbReference type="InterPro" id="IPR019421">
    <property type="entry name" value="7TM_GPCR_serpentine_rcpt_Srd"/>
</dbReference>
<dbReference type="EMBL" id="JBICBT010001144">
    <property type="protein sequence ID" value="KAL3080871.1"/>
    <property type="molecule type" value="Genomic_DNA"/>
</dbReference>
<reference evidence="3 4" key="1">
    <citation type="submission" date="2024-10" db="EMBL/GenBank/DDBJ databases">
        <authorList>
            <person name="Kim D."/>
        </authorList>
    </citation>
    <scope>NUCLEOTIDE SEQUENCE [LARGE SCALE GENOMIC DNA]</scope>
    <source>
        <strain evidence="3">BH-2024</strain>
    </source>
</reference>
<evidence type="ECO:0000256" key="2">
    <source>
        <dbReference type="SAM" id="Phobius"/>
    </source>
</evidence>
<gene>
    <name evidence="3" type="ORF">niasHT_032899</name>
</gene>
<dbReference type="PANTHER" id="PTHR22943">
    <property type="entry name" value="7-TRANSMEMBRANE DOMAIN RECEPTOR C.ELEGANS"/>
    <property type="match status" value="1"/>
</dbReference>
<protein>
    <recommendedName>
        <fullName evidence="5">G protein-coupled receptor</fullName>
    </recommendedName>
</protein>
<feature type="region of interest" description="Disordered" evidence="1">
    <location>
        <begin position="418"/>
        <end position="492"/>
    </location>
</feature>
<comment type="caution">
    <text evidence="3">The sequence shown here is derived from an EMBL/GenBank/DDBJ whole genome shotgun (WGS) entry which is preliminary data.</text>
</comment>
<feature type="compositionally biased region" description="Polar residues" evidence="1">
    <location>
        <begin position="432"/>
        <end position="446"/>
    </location>
</feature>
<evidence type="ECO:0008006" key="5">
    <source>
        <dbReference type="Google" id="ProtNLM"/>
    </source>
</evidence>
<feature type="transmembrane region" description="Helical" evidence="2">
    <location>
        <begin position="133"/>
        <end position="151"/>
    </location>
</feature>
<accession>A0ABD2INK7</accession>
<dbReference type="Pfam" id="PF10317">
    <property type="entry name" value="7TM_GPCR_Srd"/>
    <property type="match status" value="1"/>
</dbReference>
<feature type="compositionally biased region" description="Basic and acidic residues" evidence="1">
    <location>
        <begin position="465"/>
        <end position="486"/>
    </location>
</feature>
<keyword evidence="2" id="KW-0812">Transmembrane</keyword>